<evidence type="ECO:0000313" key="3">
    <source>
        <dbReference type="Proteomes" id="UP000805085"/>
    </source>
</evidence>
<evidence type="ECO:0000313" key="2">
    <source>
        <dbReference type="EMBL" id="NRD21842.1"/>
    </source>
</evidence>
<dbReference type="InterPro" id="IPR002645">
    <property type="entry name" value="STAS_dom"/>
</dbReference>
<protein>
    <submittedName>
        <fullName evidence="2">STAS domain-containing protein</fullName>
    </submittedName>
</protein>
<organism evidence="2 3">
    <name type="scientific">Winogradskyella litoriviva</name>
    <dbReference type="NCBI Taxonomy" id="1220182"/>
    <lineage>
        <taxon>Bacteria</taxon>
        <taxon>Pseudomonadati</taxon>
        <taxon>Bacteroidota</taxon>
        <taxon>Flavobacteriia</taxon>
        <taxon>Flavobacteriales</taxon>
        <taxon>Flavobacteriaceae</taxon>
        <taxon>Winogradskyella</taxon>
    </lineage>
</organism>
<gene>
    <name evidence="2" type="ORF">HNV10_01225</name>
</gene>
<dbReference type="Proteomes" id="UP000805085">
    <property type="component" value="Unassembled WGS sequence"/>
</dbReference>
<dbReference type="SUPFAM" id="SSF52091">
    <property type="entry name" value="SpoIIaa-like"/>
    <property type="match status" value="1"/>
</dbReference>
<dbReference type="Pfam" id="PF01740">
    <property type="entry name" value="STAS"/>
    <property type="match status" value="1"/>
</dbReference>
<proteinExistence type="predicted"/>
<dbReference type="EMBL" id="JABRWQ010000001">
    <property type="protein sequence ID" value="NRD21842.1"/>
    <property type="molecule type" value="Genomic_DNA"/>
</dbReference>
<dbReference type="RefSeq" id="WP_173299510.1">
    <property type="nucleotide sequence ID" value="NZ_JABRWQ010000001.1"/>
</dbReference>
<keyword evidence="3" id="KW-1185">Reference proteome</keyword>
<comment type="caution">
    <text evidence="2">The sequence shown here is derived from an EMBL/GenBank/DDBJ whole genome shotgun (WGS) entry which is preliminary data.</text>
</comment>
<reference evidence="2 3" key="1">
    <citation type="journal article" date="2015" name="Int. J. Syst. Evol. Microbiol.">
        <title>Winogradskyella litoriviva sp. nov., isolated from coastal seawater.</title>
        <authorList>
            <person name="Nedashkovskaya O.I."/>
            <person name="Kukhlevskiy A.D."/>
            <person name="Zhukova N.V."/>
            <person name="Kim S.J."/>
            <person name="Rhee S.K."/>
            <person name="Mikhailov V.V."/>
        </authorList>
    </citation>
    <scope>NUCLEOTIDE SEQUENCE [LARGE SCALE GENOMIC DNA]</scope>
    <source>
        <strain evidence="2 3">KMM6491</strain>
    </source>
</reference>
<dbReference type="PROSITE" id="PS50801">
    <property type="entry name" value="STAS"/>
    <property type="match status" value="1"/>
</dbReference>
<evidence type="ECO:0000259" key="1">
    <source>
        <dbReference type="PROSITE" id="PS50801"/>
    </source>
</evidence>
<sequence length="99" mass="11249">MKNNKIMTLTIKKNHGLYSVSGTLNSESAQYFQTFFENILEESDDLTIDIENLIDIDEAGINAIRVLYNNARNFERGFLVIGRVSQHILESIRSIKIAA</sequence>
<feature type="domain" description="STAS" evidence="1">
    <location>
        <begin position="17"/>
        <end position="99"/>
    </location>
</feature>
<dbReference type="InterPro" id="IPR036513">
    <property type="entry name" value="STAS_dom_sf"/>
</dbReference>
<name>A0ABX2E012_9FLAO</name>
<accession>A0ABX2E012</accession>
<dbReference type="Gene3D" id="3.30.750.24">
    <property type="entry name" value="STAS domain"/>
    <property type="match status" value="1"/>
</dbReference>